<evidence type="ECO:0000313" key="3">
    <source>
        <dbReference type="Proteomes" id="UP000092574"/>
    </source>
</evidence>
<organism evidence="2 3">
    <name type="scientific">Blautia pseudococcoides</name>
    <dbReference type="NCBI Taxonomy" id="1796616"/>
    <lineage>
        <taxon>Bacteria</taxon>
        <taxon>Bacillati</taxon>
        <taxon>Bacillota</taxon>
        <taxon>Clostridia</taxon>
        <taxon>Lachnospirales</taxon>
        <taxon>Lachnospiraceae</taxon>
        <taxon>Blautia</taxon>
    </lineage>
</organism>
<dbReference type="PANTHER" id="PTHR22916:SF3">
    <property type="entry name" value="UDP-GLCNAC:BETAGAL BETA-1,3-N-ACETYLGLUCOSAMINYLTRANSFERASE-LIKE PROTEIN 1"/>
    <property type="match status" value="1"/>
</dbReference>
<protein>
    <recommendedName>
        <fullName evidence="1">Glycosyltransferase 2-like domain-containing protein</fullName>
    </recommendedName>
</protein>
<dbReference type="STRING" id="1796616.A4V09_19365"/>
<dbReference type="GO" id="GO:0016758">
    <property type="term" value="F:hexosyltransferase activity"/>
    <property type="evidence" value="ECO:0007669"/>
    <property type="project" value="UniProtKB-ARBA"/>
</dbReference>
<name>A0A1C7IFT1_9FIRM</name>
<dbReference type="Gene3D" id="3.90.550.10">
    <property type="entry name" value="Spore Coat Polysaccharide Biosynthesis Protein SpsA, Chain A"/>
    <property type="match status" value="1"/>
</dbReference>
<dbReference type="AlphaFoldDB" id="A0A1C7IFT1"/>
<gene>
    <name evidence="2" type="ORF">A4V09_19365</name>
</gene>
<dbReference type="KEGG" id="byl:A4V09_19365"/>
<keyword evidence="3" id="KW-1185">Reference proteome</keyword>
<sequence>MYKPLVSIITPCYNGEKCVKRYFESILAQTYVNLELIFINDGSEDKTEEIVFLYQQKFKEKGVSFKYLKQKNAGQAAALNRGLKLFTGEYLIWPDSDDVLAPDSIEKKVLFLEKYQEYGMVRSNGFYYNEVTKEKKRISEKGSNSKEDIFEDLILLKTYGCCGCYMIRASLLKSIYPKLDIYESRYGQNWQILLPAASKTKCGYIDEDLYIVYEHDDSHSRRKHSSQDEIDRWNGFTDILLEAVQHSDCDQESIKKAIHKNCAENQFYYALGIKDKKKLKEIFRKLRCYGQPTLKEYLLYLKYMYVR</sequence>
<proteinExistence type="predicted"/>
<dbReference type="RefSeq" id="WP_065543818.1">
    <property type="nucleotide sequence ID" value="NZ_CP015405.2"/>
</dbReference>
<dbReference type="Proteomes" id="UP000092574">
    <property type="component" value="Chromosome"/>
</dbReference>
<dbReference type="PANTHER" id="PTHR22916">
    <property type="entry name" value="GLYCOSYLTRANSFERASE"/>
    <property type="match status" value="1"/>
</dbReference>
<dbReference type="InterPro" id="IPR001173">
    <property type="entry name" value="Glyco_trans_2-like"/>
</dbReference>
<accession>A0A1C7IFT1</accession>
<reference evidence="2" key="1">
    <citation type="submission" date="2017-04" db="EMBL/GenBank/DDBJ databases">
        <title>Complete Genome Sequences of Twelve Strains of a Stable Defined Moderately Diverse Mouse Microbiota 2 (sDMDMm2).</title>
        <authorList>
            <person name="Uchimura Y."/>
            <person name="Wyss M."/>
            <person name="Brugiroux S."/>
            <person name="Limenitakis J.P."/>
            <person name="Stecher B."/>
            <person name="McCoy K.D."/>
            <person name="Macpherson A.J."/>
        </authorList>
    </citation>
    <scope>NUCLEOTIDE SEQUENCE</scope>
    <source>
        <strain evidence="2">YL58</strain>
    </source>
</reference>
<dbReference type="InterPro" id="IPR029044">
    <property type="entry name" value="Nucleotide-diphossugar_trans"/>
</dbReference>
<evidence type="ECO:0000313" key="2">
    <source>
        <dbReference type="EMBL" id="ANU77713.1"/>
    </source>
</evidence>
<dbReference type="SUPFAM" id="SSF53448">
    <property type="entry name" value="Nucleotide-diphospho-sugar transferases"/>
    <property type="match status" value="1"/>
</dbReference>
<dbReference type="Pfam" id="PF00535">
    <property type="entry name" value="Glycos_transf_2"/>
    <property type="match status" value="1"/>
</dbReference>
<feature type="domain" description="Glycosyltransferase 2-like" evidence="1">
    <location>
        <begin position="7"/>
        <end position="173"/>
    </location>
</feature>
<dbReference type="OrthoDB" id="9785185at2"/>
<evidence type="ECO:0000259" key="1">
    <source>
        <dbReference type="Pfam" id="PF00535"/>
    </source>
</evidence>
<dbReference type="EMBL" id="CP015405">
    <property type="protein sequence ID" value="ANU77713.1"/>
    <property type="molecule type" value="Genomic_DNA"/>
</dbReference>
<dbReference type="CDD" id="cd00761">
    <property type="entry name" value="Glyco_tranf_GTA_type"/>
    <property type="match status" value="1"/>
</dbReference>